<sequence>MQYQPDIEFRLGANRVERQPSTRDHPLEEQSVAVLDQPIWDGTPQEAIALCLDGKRKTVCFLNAHCANVRARHRSYAQALGRADYVFPDGIGVELAARMTGTRLTANLNGTDLVPAMLQEAGQRGLSVYLLGAKPGVAQAAAEKLEASCPGLTIAGVRDGYGQSKCARSTVDAINTSGADIVLVAMGVPLQELWIDQFRDELDAQLVMGVGALFDFVSGMMPRAPEPVRKMRAEWVYRLCMEPRRMAGRYLVGNATFMTRAMVHSLKGMQAGAVEKRMLDIVLALVALCLLAPLFLVILLAIRLDSRGQAVFSQMRVGEFGAEFKLFKFRTMYVDAEARRAALLKTSDRSGVCFKSKHDPRVTRAGRFLRKWSFDELPQIINVLKGDMSLVGPRPALPSEVQAYPPRAMQRLMTKPGITGVWQVSGRADISFDKMVDLDIAYVKARTIWLDLMVMALTFRAVLLRQGAY</sequence>
<protein>
    <submittedName>
        <fullName evidence="5">Putative sugar transferase EpsL</fullName>
        <ecNumber evidence="5">2.-.-.-</ecNumber>
    </submittedName>
</protein>
<reference evidence="6" key="1">
    <citation type="submission" date="2017-05" db="EMBL/GenBank/DDBJ databases">
        <authorList>
            <person name="Rodrigo-Torres L."/>
            <person name="Arahal R. D."/>
            <person name="Lucena T."/>
        </authorList>
    </citation>
    <scope>NUCLEOTIDE SEQUENCE [LARGE SCALE GENOMIC DNA]</scope>
    <source>
        <strain evidence="6">CECT 8649</strain>
    </source>
</reference>
<feature type="domain" description="Bacterial sugar transferase" evidence="4">
    <location>
        <begin position="276"/>
        <end position="463"/>
    </location>
</feature>
<dbReference type="InterPro" id="IPR003362">
    <property type="entry name" value="Bact_transf"/>
</dbReference>
<dbReference type="PANTHER" id="PTHR30576:SF10">
    <property type="entry name" value="SLL5057 PROTEIN"/>
    <property type="match status" value="1"/>
</dbReference>
<keyword evidence="5" id="KW-0808">Transferase</keyword>
<dbReference type="CDD" id="cd06533">
    <property type="entry name" value="Glyco_transf_WecG_TagA"/>
    <property type="match status" value="1"/>
</dbReference>
<dbReference type="RefSeq" id="WP_099247261.1">
    <property type="nucleotide sequence ID" value="NZ_FXXP01000002.1"/>
</dbReference>
<dbReference type="GO" id="GO:0016780">
    <property type="term" value="F:phosphotransferase activity, for other substituted phosphate groups"/>
    <property type="evidence" value="ECO:0007669"/>
    <property type="project" value="TreeGrafter"/>
</dbReference>
<comment type="similarity">
    <text evidence="1">Belongs to the bacterial sugar transferase family.</text>
</comment>
<proteinExistence type="inferred from homology"/>
<dbReference type="AlphaFoldDB" id="A0A238JHN7"/>
<evidence type="ECO:0000313" key="6">
    <source>
        <dbReference type="Proteomes" id="UP000225972"/>
    </source>
</evidence>
<gene>
    <name evidence="5" type="primary">epsL</name>
    <name evidence="5" type="ORF">TRP8649_03469</name>
</gene>
<name>A0A238JHN7_9RHOB</name>
<evidence type="ECO:0000313" key="5">
    <source>
        <dbReference type="EMBL" id="SMX29336.1"/>
    </source>
</evidence>
<dbReference type="OrthoDB" id="9808602at2"/>
<dbReference type="EC" id="2.-.-.-" evidence="5"/>
<organism evidence="5 6">
    <name type="scientific">Pelagimonas phthalicica</name>
    <dbReference type="NCBI Taxonomy" id="1037362"/>
    <lineage>
        <taxon>Bacteria</taxon>
        <taxon>Pseudomonadati</taxon>
        <taxon>Pseudomonadota</taxon>
        <taxon>Alphaproteobacteria</taxon>
        <taxon>Rhodobacterales</taxon>
        <taxon>Roseobacteraceae</taxon>
        <taxon>Pelagimonas</taxon>
    </lineage>
</organism>
<accession>A0A238JHN7</accession>
<keyword evidence="6" id="KW-1185">Reference proteome</keyword>
<dbReference type="Pfam" id="PF03808">
    <property type="entry name" value="Glyco_tran_WecG"/>
    <property type="match status" value="1"/>
</dbReference>
<evidence type="ECO:0000256" key="2">
    <source>
        <dbReference type="ARBA" id="ARBA00023169"/>
    </source>
</evidence>
<dbReference type="EMBL" id="FXXP01000002">
    <property type="protein sequence ID" value="SMX29336.1"/>
    <property type="molecule type" value="Genomic_DNA"/>
</dbReference>
<dbReference type="PANTHER" id="PTHR30576">
    <property type="entry name" value="COLANIC BIOSYNTHESIS UDP-GLUCOSE LIPID CARRIER TRANSFERASE"/>
    <property type="match status" value="1"/>
</dbReference>
<keyword evidence="3" id="KW-0472">Membrane</keyword>
<keyword evidence="2" id="KW-0270">Exopolysaccharide synthesis</keyword>
<dbReference type="NCBIfam" id="TIGR00696">
    <property type="entry name" value="wecG_tagA_cpsF"/>
    <property type="match status" value="1"/>
</dbReference>
<feature type="transmembrane region" description="Helical" evidence="3">
    <location>
        <begin position="281"/>
        <end position="302"/>
    </location>
</feature>
<evidence type="ECO:0000256" key="3">
    <source>
        <dbReference type="SAM" id="Phobius"/>
    </source>
</evidence>
<dbReference type="Pfam" id="PF02397">
    <property type="entry name" value="Bac_transf"/>
    <property type="match status" value="1"/>
</dbReference>
<keyword evidence="3" id="KW-1133">Transmembrane helix</keyword>
<dbReference type="InterPro" id="IPR004629">
    <property type="entry name" value="WecG_TagA_CpsF"/>
</dbReference>
<keyword evidence="3" id="KW-0812">Transmembrane</keyword>
<evidence type="ECO:0000259" key="4">
    <source>
        <dbReference type="Pfam" id="PF02397"/>
    </source>
</evidence>
<dbReference type="Proteomes" id="UP000225972">
    <property type="component" value="Unassembled WGS sequence"/>
</dbReference>
<evidence type="ECO:0000256" key="1">
    <source>
        <dbReference type="ARBA" id="ARBA00006464"/>
    </source>
</evidence>
<dbReference type="GO" id="GO:0000271">
    <property type="term" value="P:polysaccharide biosynthetic process"/>
    <property type="evidence" value="ECO:0007669"/>
    <property type="project" value="UniProtKB-KW"/>
</dbReference>